<dbReference type="SUPFAM" id="SSF88659">
    <property type="entry name" value="Sigma3 and sigma4 domains of RNA polymerase sigma factors"/>
    <property type="match status" value="1"/>
</dbReference>
<dbReference type="Pfam" id="PF04542">
    <property type="entry name" value="Sigma70_r2"/>
    <property type="match status" value="1"/>
</dbReference>
<sequence>MANRLQLLLASDFHQLGPVLQEEVYYEYYNMVYGLIVYIIKERTAAEDIIQEAFIKIIKNKPLFEDEVKLKAWLKVVTRNTAINYLRKNKNNRNQLDTDSVFIDIETMNQTAVSVENIVETQMMQESIERYLSQLKPEYRVLVELRWKEGFSYREIAELLSTTEDIVKQRLFRARGSIKKKLHKEWGGSIEQRQAR</sequence>
<evidence type="ECO:0000256" key="3">
    <source>
        <dbReference type="ARBA" id="ARBA00023082"/>
    </source>
</evidence>
<keyword evidence="3 6" id="KW-0731">Sigma factor</keyword>
<dbReference type="EMBL" id="FMVM01000029">
    <property type="protein sequence ID" value="SCZ13342.1"/>
    <property type="molecule type" value="Genomic_DNA"/>
</dbReference>
<organism evidence="9 10">
    <name type="scientific">Paenibacillus polysaccharolyticus</name>
    <dbReference type="NCBI Taxonomy" id="582692"/>
    <lineage>
        <taxon>Bacteria</taxon>
        <taxon>Bacillati</taxon>
        <taxon>Bacillota</taxon>
        <taxon>Bacilli</taxon>
        <taxon>Bacillales</taxon>
        <taxon>Paenibacillaceae</taxon>
        <taxon>Paenibacillus</taxon>
    </lineage>
</organism>
<dbReference type="InterPro" id="IPR007627">
    <property type="entry name" value="RNA_pol_sigma70_r2"/>
</dbReference>
<dbReference type="Gene3D" id="1.10.1740.10">
    <property type="match status" value="1"/>
</dbReference>
<dbReference type="InterPro" id="IPR013325">
    <property type="entry name" value="RNA_pol_sigma_r2"/>
</dbReference>
<dbReference type="Pfam" id="PF08281">
    <property type="entry name" value="Sigma70_r4_2"/>
    <property type="match status" value="1"/>
</dbReference>
<dbReference type="PANTHER" id="PTHR43133">
    <property type="entry name" value="RNA POLYMERASE ECF-TYPE SIGMA FACTO"/>
    <property type="match status" value="1"/>
</dbReference>
<dbReference type="NCBIfam" id="TIGR02937">
    <property type="entry name" value="sigma70-ECF"/>
    <property type="match status" value="1"/>
</dbReference>
<proteinExistence type="inferred from homology"/>
<reference evidence="10" key="1">
    <citation type="submission" date="2016-10" db="EMBL/GenBank/DDBJ databases">
        <authorList>
            <person name="Varghese N."/>
            <person name="Submissions S."/>
        </authorList>
    </citation>
    <scope>NUCLEOTIDE SEQUENCE [LARGE SCALE GENOMIC DNA]</scope>
    <source>
        <strain evidence="10">BL9</strain>
    </source>
</reference>
<dbReference type="InterPro" id="IPR013249">
    <property type="entry name" value="RNA_pol_sigma70_r4_t2"/>
</dbReference>
<dbReference type="GO" id="GO:0003677">
    <property type="term" value="F:DNA binding"/>
    <property type="evidence" value="ECO:0007669"/>
    <property type="project" value="UniProtKB-KW"/>
</dbReference>
<name>A0A1G5LKE8_9BACL</name>
<dbReference type="PROSITE" id="PS01063">
    <property type="entry name" value="SIGMA70_ECF"/>
    <property type="match status" value="1"/>
</dbReference>
<dbReference type="SUPFAM" id="SSF88946">
    <property type="entry name" value="Sigma2 domain of RNA polymerase sigma factors"/>
    <property type="match status" value="1"/>
</dbReference>
<dbReference type="PANTHER" id="PTHR43133:SF8">
    <property type="entry name" value="RNA POLYMERASE SIGMA FACTOR HI_1459-RELATED"/>
    <property type="match status" value="1"/>
</dbReference>
<evidence type="ECO:0000256" key="1">
    <source>
        <dbReference type="ARBA" id="ARBA00010641"/>
    </source>
</evidence>
<feature type="domain" description="RNA polymerase sigma-70 region 2" evidence="7">
    <location>
        <begin position="26"/>
        <end position="90"/>
    </location>
</feature>
<feature type="domain" description="RNA polymerase sigma factor 70 region 4 type 2" evidence="8">
    <location>
        <begin position="126"/>
        <end position="175"/>
    </location>
</feature>
<keyword evidence="2 6" id="KW-0805">Transcription regulation</keyword>
<accession>A0A1G5LKE8</accession>
<protein>
    <recommendedName>
        <fullName evidence="6">RNA polymerase sigma factor</fullName>
    </recommendedName>
</protein>
<evidence type="ECO:0000313" key="9">
    <source>
        <dbReference type="EMBL" id="SCZ13342.1"/>
    </source>
</evidence>
<keyword evidence="4 6" id="KW-0238">DNA-binding</keyword>
<dbReference type="Gene3D" id="1.10.10.10">
    <property type="entry name" value="Winged helix-like DNA-binding domain superfamily/Winged helix DNA-binding domain"/>
    <property type="match status" value="1"/>
</dbReference>
<keyword evidence="5 6" id="KW-0804">Transcription</keyword>
<dbReference type="AlphaFoldDB" id="A0A1G5LKE8"/>
<evidence type="ECO:0000259" key="7">
    <source>
        <dbReference type="Pfam" id="PF04542"/>
    </source>
</evidence>
<evidence type="ECO:0000256" key="5">
    <source>
        <dbReference type="ARBA" id="ARBA00023163"/>
    </source>
</evidence>
<dbReference type="InterPro" id="IPR000838">
    <property type="entry name" value="RNA_pol_sigma70_ECF_CS"/>
</dbReference>
<evidence type="ECO:0000256" key="6">
    <source>
        <dbReference type="RuleBase" id="RU000716"/>
    </source>
</evidence>
<dbReference type="STRING" id="582692.SAMN05720606_1296"/>
<dbReference type="GO" id="GO:0016987">
    <property type="term" value="F:sigma factor activity"/>
    <property type="evidence" value="ECO:0007669"/>
    <property type="project" value="UniProtKB-KW"/>
</dbReference>
<dbReference type="GO" id="GO:0006352">
    <property type="term" value="P:DNA-templated transcription initiation"/>
    <property type="evidence" value="ECO:0007669"/>
    <property type="project" value="InterPro"/>
</dbReference>
<dbReference type="CDD" id="cd06171">
    <property type="entry name" value="Sigma70_r4"/>
    <property type="match status" value="1"/>
</dbReference>
<evidence type="ECO:0000256" key="4">
    <source>
        <dbReference type="ARBA" id="ARBA00023125"/>
    </source>
</evidence>
<gene>
    <name evidence="9" type="ORF">SAMN05720606_1296</name>
</gene>
<dbReference type="InterPro" id="IPR014284">
    <property type="entry name" value="RNA_pol_sigma-70_dom"/>
</dbReference>
<dbReference type="RefSeq" id="WP_090924812.1">
    <property type="nucleotide sequence ID" value="NZ_FMVM01000029.1"/>
</dbReference>
<dbReference type="InterPro" id="IPR036388">
    <property type="entry name" value="WH-like_DNA-bd_sf"/>
</dbReference>
<evidence type="ECO:0000259" key="8">
    <source>
        <dbReference type="Pfam" id="PF08281"/>
    </source>
</evidence>
<dbReference type="Proteomes" id="UP000198538">
    <property type="component" value="Unassembled WGS sequence"/>
</dbReference>
<dbReference type="InterPro" id="IPR039425">
    <property type="entry name" value="RNA_pol_sigma-70-like"/>
</dbReference>
<keyword evidence="10" id="KW-1185">Reference proteome</keyword>
<comment type="similarity">
    <text evidence="1 6">Belongs to the sigma-70 factor family. ECF subfamily.</text>
</comment>
<evidence type="ECO:0000256" key="2">
    <source>
        <dbReference type="ARBA" id="ARBA00023015"/>
    </source>
</evidence>
<evidence type="ECO:0000313" key="10">
    <source>
        <dbReference type="Proteomes" id="UP000198538"/>
    </source>
</evidence>
<dbReference type="GO" id="GO:0006950">
    <property type="term" value="P:response to stress"/>
    <property type="evidence" value="ECO:0007669"/>
    <property type="project" value="UniProtKB-ARBA"/>
</dbReference>
<dbReference type="InterPro" id="IPR013324">
    <property type="entry name" value="RNA_pol_sigma_r3/r4-like"/>
</dbReference>